<keyword evidence="2" id="KW-1185">Reference proteome</keyword>
<dbReference type="Proteomes" id="UP001359559">
    <property type="component" value="Unassembled WGS sequence"/>
</dbReference>
<evidence type="ECO:0000313" key="2">
    <source>
        <dbReference type="Proteomes" id="UP001359559"/>
    </source>
</evidence>
<accession>A0AAN9K3D9</accession>
<evidence type="ECO:0000313" key="1">
    <source>
        <dbReference type="EMBL" id="KAK7310170.1"/>
    </source>
</evidence>
<dbReference type="EMBL" id="JAYKXN010000002">
    <property type="protein sequence ID" value="KAK7310170.1"/>
    <property type="molecule type" value="Genomic_DNA"/>
</dbReference>
<organism evidence="1 2">
    <name type="scientific">Clitoria ternatea</name>
    <name type="common">Butterfly pea</name>
    <dbReference type="NCBI Taxonomy" id="43366"/>
    <lineage>
        <taxon>Eukaryota</taxon>
        <taxon>Viridiplantae</taxon>
        <taxon>Streptophyta</taxon>
        <taxon>Embryophyta</taxon>
        <taxon>Tracheophyta</taxon>
        <taxon>Spermatophyta</taxon>
        <taxon>Magnoliopsida</taxon>
        <taxon>eudicotyledons</taxon>
        <taxon>Gunneridae</taxon>
        <taxon>Pentapetalae</taxon>
        <taxon>rosids</taxon>
        <taxon>fabids</taxon>
        <taxon>Fabales</taxon>
        <taxon>Fabaceae</taxon>
        <taxon>Papilionoideae</taxon>
        <taxon>50 kb inversion clade</taxon>
        <taxon>NPAAA clade</taxon>
        <taxon>indigoferoid/millettioid clade</taxon>
        <taxon>Phaseoleae</taxon>
        <taxon>Clitoria</taxon>
    </lineage>
</organism>
<dbReference type="AlphaFoldDB" id="A0AAN9K3D9"/>
<reference evidence="1 2" key="1">
    <citation type="submission" date="2024-01" db="EMBL/GenBank/DDBJ databases">
        <title>The genomes of 5 underutilized Papilionoideae crops provide insights into root nodulation and disease resistance.</title>
        <authorList>
            <person name="Yuan L."/>
        </authorList>
    </citation>
    <scope>NUCLEOTIDE SEQUENCE [LARGE SCALE GENOMIC DNA]</scope>
    <source>
        <strain evidence="1">LY-2023</strain>
        <tissue evidence="1">Leaf</tissue>
    </source>
</reference>
<name>A0AAN9K3D9_CLITE</name>
<proteinExistence type="predicted"/>
<sequence length="97" mass="11417">MHTQIQKQRSIPILASLPALVHFPLNNSFPHWTKLQQKQSWQSFSPSKKLFLLQKHPSFPLNRSCYFSFQSFLSLFVASRTLTVCFTEREKTQSFQL</sequence>
<protein>
    <submittedName>
        <fullName evidence="1">Uncharacterized protein</fullName>
    </submittedName>
</protein>
<comment type="caution">
    <text evidence="1">The sequence shown here is derived from an EMBL/GenBank/DDBJ whole genome shotgun (WGS) entry which is preliminary data.</text>
</comment>
<gene>
    <name evidence="1" type="ORF">RJT34_07499</name>
</gene>